<dbReference type="Proteomes" id="UP001497516">
    <property type="component" value="Chromosome 10"/>
</dbReference>
<dbReference type="EMBL" id="OZ034814">
    <property type="protein sequence ID" value="CAL1359549.1"/>
    <property type="molecule type" value="Genomic_DNA"/>
</dbReference>
<evidence type="ECO:0000313" key="2">
    <source>
        <dbReference type="EMBL" id="CAL1359549.1"/>
    </source>
</evidence>
<feature type="region of interest" description="Disordered" evidence="1">
    <location>
        <begin position="1"/>
        <end position="41"/>
    </location>
</feature>
<reference evidence="2 3" key="1">
    <citation type="submission" date="2024-04" db="EMBL/GenBank/DDBJ databases">
        <authorList>
            <person name="Fracassetti M."/>
        </authorList>
    </citation>
    <scope>NUCLEOTIDE SEQUENCE [LARGE SCALE GENOMIC DNA]</scope>
</reference>
<protein>
    <submittedName>
        <fullName evidence="2">Uncharacterized protein</fullName>
    </submittedName>
</protein>
<organism evidence="2 3">
    <name type="scientific">Linum trigynum</name>
    <dbReference type="NCBI Taxonomy" id="586398"/>
    <lineage>
        <taxon>Eukaryota</taxon>
        <taxon>Viridiplantae</taxon>
        <taxon>Streptophyta</taxon>
        <taxon>Embryophyta</taxon>
        <taxon>Tracheophyta</taxon>
        <taxon>Spermatophyta</taxon>
        <taxon>Magnoliopsida</taxon>
        <taxon>eudicotyledons</taxon>
        <taxon>Gunneridae</taxon>
        <taxon>Pentapetalae</taxon>
        <taxon>rosids</taxon>
        <taxon>fabids</taxon>
        <taxon>Malpighiales</taxon>
        <taxon>Linaceae</taxon>
        <taxon>Linum</taxon>
    </lineage>
</organism>
<proteinExistence type="predicted"/>
<keyword evidence="3" id="KW-1185">Reference proteome</keyword>
<sequence>MVLTKSMTAAKKAAKAVQEQAAAGAATGLPSPGDGAHVVPHPQDEELVDEMIGEELRIDLEKMVDAMEQERRSRQKGEWAREADSQKLWLTIGELKEMMAEVLGHVGGGRGGGTGGDGSAAGAAAGGAAALALAPKAPVVAAKAPAVATRGRR</sequence>
<feature type="compositionally biased region" description="Low complexity" evidence="1">
    <location>
        <begin position="9"/>
        <end position="26"/>
    </location>
</feature>
<gene>
    <name evidence="2" type="ORF">LTRI10_LOCUS7027</name>
</gene>
<accession>A0AAV2CTY8</accession>
<dbReference type="AlphaFoldDB" id="A0AAV2CTY8"/>
<evidence type="ECO:0000256" key="1">
    <source>
        <dbReference type="SAM" id="MobiDB-lite"/>
    </source>
</evidence>
<name>A0AAV2CTY8_9ROSI</name>
<evidence type="ECO:0000313" key="3">
    <source>
        <dbReference type="Proteomes" id="UP001497516"/>
    </source>
</evidence>